<dbReference type="Proteomes" id="UP000287651">
    <property type="component" value="Unassembled WGS sequence"/>
</dbReference>
<accession>A0A426ZE57</accession>
<evidence type="ECO:0000313" key="1">
    <source>
        <dbReference type="EMBL" id="RRT62250.1"/>
    </source>
</evidence>
<organism evidence="1 2">
    <name type="scientific">Ensete ventricosum</name>
    <name type="common">Abyssinian banana</name>
    <name type="synonym">Musa ensete</name>
    <dbReference type="NCBI Taxonomy" id="4639"/>
    <lineage>
        <taxon>Eukaryota</taxon>
        <taxon>Viridiplantae</taxon>
        <taxon>Streptophyta</taxon>
        <taxon>Embryophyta</taxon>
        <taxon>Tracheophyta</taxon>
        <taxon>Spermatophyta</taxon>
        <taxon>Magnoliopsida</taxon>
        <taxon>Liliopsida</taxon>
        <taxon>Zingiberales</taxon>
        <taxon>Musaceae</taxon>
        <taxon>Ensete</taxon>
    </lineage>
</organism>
<sequence>MHPNPEEITVVFVAAVARILCSMASTEPGLGGHELSLALVVGRHGFYAVAAGACSAVVDIDGSMRL</sequence>
<dbReference type="EMBL" id="AMZH03007062">
    <property type="protein sequence ID" value="RRT62250.1"/>
    <property type="molecule type" value="Genomic_DNA"/>
</dbReference>
<protein>
    <submittedName>
        <fullName evidence="1">Uncharacterized protein</fullName>
    </submittedName>
</protein>
<reference evidence="1 2" key="1">
    <citation type="journal article" date="2014" name="Agronomy (Basel)">
        <title>A Draft Genome Sequence for Ensete ventricosum, the Drought-Tolerant Tree Against Hunger.</title>
        <authorList>
            <person name="Harrison J."/>
            <person name="Moore K.A."/>
            <person name="Paszkiewicz K."/>
            <person name="Jones T."/>
            <person name="Grant M."/>
            <person name="Ambacheew D."/>
            <person name="Muzemil S."/>
            <person name="Studholme D.J."/>
        </authorList>
    </citation>
    <scope>NUCLEOTIDE SEQUENCE [LARGE SCALE GENOMIC DNA]</scope>
</reference>
<proteinExistence type="predicted"/>
<name>A0A426ZE57_ENSVE</name>
<comment type="caution">
    <text evidence="1">The sequence shown here is derived from an EMBL/GenBank/DDBJ whole genome shotgun (WGS) entry which is preliminary data.</text>
</comment>
<gene>
    <name evidence="1" type="ORF">B296_00034954</name>
</gene>
<dbReference type="AlphaFoldDB" id="A0A426ZE57"/>
<evidence type="ECO:0000313" key="2">
    <source>
        <dbReference type="Proteomes" id="UP000287651"/>
    </source>
</evidence>